<reference evidence="2 3" key="1">
    <citation type="submission" date="2019-09" db="EMBL/GenBank/DDBJ databases">
        <title>Draft genome sequence of Ginsengibacter sp. BR5-29.</title>
        <authorList>
            <person name="Im W.-T."/>
        </authorList>
    </citation>
    <scope>NUCLEOTIDE SEQUENCE [LARGE SCALE GENOMIC DNA]</scope>
    <source>
        <strain evidence="2 3">BR5-29</strain>
    </source>
</reference>
<accession>A0A5J5IC22</accession>
<keyword evidence="3" id="KW-1185">Reference proteome</keyword>
<keyword evidence="1" id="KW-0472">Membrane</keyword>
<keyword evidence="1" id="KW-0812">Transmembrane</keyword>
<dbReference type="AlphaFoldDB" id="A0A5J5IC22"/>
<gene>
    <name evidence="2" type="ORF">FW778_22555</name>
</gene>
<feature type="transmembrane region" description="Helical" evidence="1">
    <location>
        <begin position="30"/>
        <end position="52"/>
    </location>
</feature>
<dbReference type="Proteomes" id="UP000326903">
    <property type="component" value="Unassembled WGS sequence"/>
</dbReference>
<name>A0A5J5IC22_9BACT</name>
<comment type="caution">
    <text evidence="2">The sequence shown here is derived from an EMBL/GenBank/DDBJ whole genome shotgun (WGS) entry which is preliminary data.</text>
</comment>
<evidence type="ECO:0000313" key="2">
    <source>
        <dbReference type="EMBL" id="KAA9034463.1"/>
    </source>
</evidence>
<keyword evidence="1" id="KW-1133">Transmembrane helix</keyword>
<dbReference type="EMBL" id="VYQF01000015">
    <property type="protein sequence ID" value="KAA9034463.1"/>
    <property type="molecule type" value="Genomic_DNA"/>
</dbReference>
<sequence>MDEIEVPTEHLHEAINEKAEELSREKENRWTLFVAISTAIMAVLAALAALFAGHHSNEAVILQIKASDQWAYYQAKGIKAEIRNIETHENVGTRSSQATLLEAENIKTTAEKYEQQSEAHLKRHITLSSAVTFLQVAIAVSAISIITRRRFLWYGGMIVAGIGSVYFIIGLL</sequence>
<protein>
    <submittedName>
        <fullName evidence="2">DUF4337 domain-containing protein</fullName>
    </submittedName>
</protein>
<dbReference type="RefSeq" id="WP_150417181.1">
    <property type="nucleotide sequence ID" value="NZ_VYQF01000015.1"/>
</dbReference>
<evidence type="ECO:0000256" key="1">
    <source>
        <dbReference type="SAM" id="Phobius"/>
    </source>
</evidence>
<organism evidence="2 3">
    <name type="scientific">Ginsengibacter hankyongi</name>
    <dbReference type="NCBI Taxonomy" id="2607284"/>
    <lineage>
        <taxon>Bacteria</taxon>
        <taxon>Pseudomonadati</taxon>
        <taxon>Bacteroidota</taxon>
        <taxon>Chitinophagia</taxon>
        <taxon>Chitinophagales</taxon>
        <taxon>Chitinophagaceae</taxon>
        <taxon>Ginsengibacter</taxon>
    </lineage>
</organism>
<feature type="transmembrane region" description="Helical" evidence="1">
    <location>
        <begin position="125"/>
        <end position="146"/>
    </location>
</feature>
<feature type="transmembrane region" description="Helical" evidence="1">
    <location>
        <begin position="152"/>
        <end position="171"/>
    </location>
</feature>
<evidence type="ECO:0000313" key="3">
    <source>
        <dbReference type="Proteomes" id="UP000326903"/>
    </source>
</evidence>
<dbReference type="InterPro" id="IPR025570">
    <property type="entry name" value="DUF4337"/>
</dbReference>
<proteinExistence type="predicted"/>
<dbReference type="Pfam" id="PF14235">
    <property type="entry name" value="DUF4337"/>
    <property type="match status" value="1"/>
</dbReference>